<feature type="compositionally biased region" description="Low complexity" evidence="14">
    <location>
        <begin position="1525"/>
        <end position="1537"/>
    </location>
</feature>
<reference evidence="17" key="1">
    <citation type="submission" date="2019-07" db="EMBL/GenBank/DDBJ databases">
        <authorList>
            <person name="Palmer J.M."/>
        </authorList>
    </citation>
    <scope>NUCLEOTIDE SEQUENCE</scope>
    <source>
        <strain evidence="17">PC9</strain>
    </source>
</reference>
<evidence type="ECO:0000313" key="17">
    <source>
        <dbReference type="EMBL" id="KAF7437259.1"/>
    </source>
</evidence>
<dbReference type="GO" id="GO:0005681">
    <property type="term" value="C:spliceosomal complex"/>
    <property type="evidence" value="ECO:0007669"/>
    <property type="project" value="UniProtKB-ARBA"/>
</dbReference>
<dbReference type="SMART" id="SM00847">
    <property type="entry name" value="HA2"/>
    <property type="match status" value="1"/>
</dbReference>
<feature type="region of interest" description="Disordered" evidence="14">
    <location>
        <begin position="1315"/>
        <end position="1335"/>
    </location>
</feature>
<dbReference type="InterPro" id="IPR002464">
    <property type="entry name" value="DNA/RNA_helicase_DEAH_CS"/>
</dbReference>
<protein>
    <recommendedName>
        <fullName evidence="12">Pre-mRNA-splicing factor ATP-dependent RNA helicase PRP16</fullName>
        <ecNumber evidence="2">3.6.4.13</ecNumber>
    </recommendedName>
</protein>
<comment type="caution">
    <text evidence="17">The sequence shown here is derived from an EMBL/GenBank/DDBJ whole genome shotgun (WGS) entry which is preliminary data.</text>
</comment>
<dbReference type="SUPFAM" id="SSF52540">
    <property type="entry name" value="P-loop containing nucleoside triphosphate hydrolases"/>
    <property type="match status" value="1"/>
</dbReference>
<feature type="region of interest" description="Disordered" evidence="14">
    <location>
        <begin position="1467"/>
        <end position="1486"/>
    </location>
</feature>
<dbReference type="FunFam" id="3.40.50.300:FF:000313">
    <property type="entry name" value="Pre-mRNA-splicing factor ATP-dependent RNA helicase PRP16"/>
    <property type="match status" value="1"/>
</dbReference>
<keyword evidence="7" id="KW-0067">ATP-binding</keyword>
<dbReference type="CDD" id="cd18791">
    <property type="entry name" value="SF2_C_RHA"/>
    <property type="match status" value="1"/>
</dbReference>
<dbReference type="GO" id="GO:0005524">
    <property type="term" value="F:ATP binding"/>
    <property type="evidence" value="ECO:0007669"/>
    <property type="project" value="UniProtKB-KW"/>
</dbReference>
<comment type="subcellular location">
    <subcellularLocation>
        <location evidence="1">Nucleus</location>
    </subcellularLocation>
</comment>
<evidence type="ECO:0000256" key="13">
    <source>
        <dbReference type="SAM" id="Coils"/>
    </source>
</evidence>
<dbReference type="InterPro" id="IPR011990">
    <property type="entry name" value="TPR-like_helical_dom_sf"/>
</dbReference>
<feature type="domain" description="Helicase ATP-binding" evidence="15">
    <location>
        <begin position="570"/>
        <end position="733"/>
    </location>
</feature>
<evidence type="ECO:0000259" key="16">
    <source>
        <dbReference type="PROSITE" id="PS51194"/>
    </source>
</evidence>
<dbReference type="Pfam" id="PF21010">
    <property type="entry name" value="HA2_C"/>
    <property type="match status" value="1"/>
</dbReference>
<dbReference type="InterPro" id="IPR048333">
    <property type="entry name" value="HA2_WH"/>
</dbReference>
<dbReference type="InterPro" id="IPR014001">
    <property type="entry name" value="Helicase_ATP-bd"/>
</dbReference>
<feature type="region of interest" description="Disordered" evidence="14">
    <location>
        <begin position="1403"/>
        <end position="1457"/>
    </location>
</feature>
<keyword evidence="8" id="KW-0508">mRNA splicing</keyword>
<dbReference type="InterPro" id="IPR006597">
    <property type="entry name" value="Sel1-like"/>
</dbReference>
<dbReference type="Pfam" id="PF04408">
    <property type="entry name" value="WHD_HA2"/>
    <property type="match status" value="1"/>
</dbReference>
<dbReference type="EMBL" id="JACETU010000002">
    <property type="protein sequence ID" value="KAF7437259.1"/>
    <property type="molecule type" value="Genomic_DNA"/>
</dbReference>
<accession>A0A8H7A224</accession>
<dbReference type="FunFam" id="1.20.120.1080:FF:000018">
    <property type="entry name" value="Pre-mRNA-splicing factor ATP-dependent RNA helicase prp16"/>
    <property type="match status" value="1"/>
</dbReference>
<name>A0A8H7A224_PLEOS</name>
<dbReference type="InterPro" id="IPR011709">
    <property type="entry name" value="DEAD-box_helicase_OB_fold"/>
</dbReference>
<dbReference type="SUPFAM" id="SSF81901">
    <property type="entry name" value="HCP-like"/>
    <property type="match status" value="1"/>
</dbReference>
<dbReference type="SMART" id="SM00671">
    <property type="entry name" value="SEL1"/>
    <property type="match status" value="3"/>
</dbReference>
<feature type="compositionally biased region" description="Basic and acidic residues" evidence="14">
    <location>
        <begin position="231"/>
        <end position="255"/>
    </location>
</feature>
<keyword evidence="4" id="KW-0547">Nucleotide-binding</keyword>
<dbReference type="GeneID" id="59373914"/>
<evidence type="ECO:0000256" key="4">
    <source>
        <dbReference type="ARBA" id="ARBA00022741"/>
    </source>
</evidence>
<dbReference type="FunFam" id="3.40.50.300:FF:000007">
    <property type="entry name" value="Pre-mRNA-splicing factor ATP-dependent RNA helicase"/>
    <property type="match status" value="1"/>
</dbReference>
<dbReference type="GO" id="GO:0000398">
    <property type="term" value="P:mRNA splicing, via spliceosome"/>
    <property type="evidence" value="ECO:0007669"/>
    <property type="project" value="UniProtKB-ARBA"/>
</dbReference>
<feature type="compositionally biased region" description="Polar residues" evidence="14">
    <location>
        <begin position="1629"/>
        <end position="1648"/>
    </location>
</feature>
<feature type="domain" description="Helicase C-terminal" evidence="16">
    <location>
        <begin position="758"/>
        <end position="930"/>
    </location>
</feature>
<dbReference type="GO" id="GO:0034458">
    <property type="term" value="F:3'-5' RNA helicase activity"/>
    <property type="evidence" value="ECO:0007669"/>
    <property type="project" value="TreeGrafter"/>
</dbReference>
<organism evidence="17 18">
    <name type="scientific">Pleurotus ostreatus</name>
    <name type="common">Oyster mushroom</name>
    <name type="synonym">White-rot fungus</name>
    <dbReference type="NCBI Taxonomy" id="5322"/>
    <lineage>
        <taxon>Eukaryota</taxon>
        <taxon>Fungi</taxon>
        <taxon>Dikarya</taxon>
        <taxon>Basidiomycota</taxon>
        <taxon>Agaricomycotina</taxon>
        <taxon>Agaricomycetes</taxon>
        <taxon>Agaricomycetidae</taxon>
        <taxon>Agaricales</taxon>
        <taxon>Pleurotineae</taxon>
        <taxon>Pleurotaceae</taxon>
        <taxon>Pleurotus</taxon>
    </lineage>
</organism>
<dbReference type="PROSITE" id="PS51192">
    <property type="entry name" value="HELICASE_ATP_BIND_1"/>
    <property type="match status" value="1"/>
</dbReference>
<evidence type="ECO:0000256" key="12">
    <source>
        <dbReference type="ARBA" id="ARBA00070009"/>
    </source>
</evidence>
<keyword evidence="13" id="KW-0175">Coiled coil</keyword>
<evidence type="ECO:0000256" key="5">
    <source>
        <dbReference type="ARBA" id="ARBA00022801"/>
    </source>
</evidence>
<dbReference type="InterPro" id="IPR001650">
    <property type="entry name" value="Helicase_C-like"/>
</dbReference>
<dbReference type="Gene3D" id="1.25.40.10">
    <property type="entry name" value="Tetratricopeptide repeat domain"/>
    <property type="match status" value="1"/>
</dbReference>
<dbReference type="PROSITE" id="PS51194">
    <property type="entry name" value="HELICASE_CTER"/>
    <property type="match status" value="1"/>
</dbReference>
<evidence type="ECO:0000256" key="1">
    <source>
        <dbReference type="ARBA" id="ARBA00004123"/>
    </source>
</evidence>
<dbReference type="Pfam" id="PF07717">
    <property type="entry name" value="OB_NTP_bind"/>
    <property type="match status" value="1"/>
</dbReference>
<evidence type="ECO:0000256" key="7">
    <source>
        <dbReference type="ARBA" id="ARBA00022840"/>
    </source>
</evidence>
<evidence type="ECO:0000256" key="3">
    <source>
        <dbReference type="ARBA" id="ARBA00022664"/>
    </source>
</evidence>
<dbReference type="Pfam" id="PF08238">
    <property type="entry name" value="Sel1"/>
    <property type="match status" value="3"/>
</dbReference>
<dbReference type="SMART" id="SM00490">
    <property type="entry name" value="HELICc"/>
    <property type="match status" value="1"/>
</dbReference>
<dbReference type="PROSITE" id="PS00690">
    <property type="entry name" value="DEAH_ATP_HELICASE"/>
    <property type="match status" value="1"/>
</dbReference>
<feature type="compositionally biased region" description="Basic and acidic residues" evidence="14">
    <location>
        <begin position="196"/>
        <end position="224"/>
    </location>
</feature>
<dbReference type="Gene3D" id="1.20.120.1080">
    <property type="match status" value="1"/>
</dbReference>
<proteinExistence type="inferred from homology"/>
<dbReference type="GO" id="GO:0003723">
    <property type="term" value="F:RNA binding"/>
    <property type="evidence" value="ECO:0007669"/>
    <property type="project" value="TreeGrafter"/>
</dbReference>
<dbReference type="PANTHER" id="PTHR18934">
    <property type="entry name" value="ATP-DEPENDENT RNA HELICASE"/>
    <property type="match status" value="1"/>
</dbReference>
<comment type="similarity">
    <text evidence="10">Belongs to the DEAD box helicase family. DEAH subfamily. PRP16 sub-subfamily.</text>
</comment>
<evidence type="ECO:0000259" key="15">
    <source>
        <dbReference type="PROSITE" id="PS51192"/>
    </source>
</evidence>
<evidence type="ECO:0000256" key="9">
    <source>
        <dbReference type="ARBA" id="ARBA00023242"/>
    </source>
</evidence>
<dbReference type="InterPro" id="IPR011545">
    <property type="entry name" value="DEAD/DEAH_box_helicase_dom"/>
</dbReference>
<dbReference type="InterPro" id="IPR027417">
    <property type="entry name" value="P-loop_NTPase"/>
</dbReference>
<dbReference type="RefSeq" id="XP_036635158.1">
    <property type="nucleotide sequence ID" value="XM_036773685.1"/>
</dbReference>
<sequence>MSEDQPNSFLHQIAIKLSRALNIINPNDLLAQRVVDIANTNSVEGFMKAARAFGKFQDSFLAELHAEILSHAQQEASGHVPKPVEGIIVHDSEVLEPDPVRQGGLMRNDARHTFRQPAKPLEPPTPRTSVLGLDRLAKEKRLEAANGDADNRKRRRLDDDEGPMFKVPNLPASRSNTMRQRGEETPSHPGGLSETGRQRLEEHRRNREKQREGIVARQEPRPDAPKGLGDFQRRLNRDRDRGWGGKRDHDNKRGQSWDSTPQSVRGVRDAPSVRIPNAGWDSTPRMSKGGDDADSGWGGARGRRWDAPTPRVARGGSPDDSEGAFGLDAREWEEEQVRLDRDWYTGAEEGVVAGDEEHNPLAQYEDLSALKEAEIATKQVRKISARQAQYNADNDLWEANRMVTSGVATRKGVDLDFEDESESTVHVMVHDLKPPFLDGRTVFTKQLEPINPIRDPTSDMAIFSKKGSALVKEKREQAERAKAAAKLAALSGTALGNIMGVKDEEAEAEAEAEKQAKEKEKSGEKEDYKGDSKFASHLKTSAGVSNFARTRTLKEQREYLPAFACREELMKIIRDNQVVVVVGETGSGKTTQLTQFLYEDGYCQHGLIGCTQPRRVAAMSVAKRVSEEMECKLGSTVGYAIRFEDCTSSETKIKYMTDGVLLRESLNEGDLDRYSVIILDEAHERSLSTDVLMGLLRKILSRRRDLRLIVTSATMNAEKFSKFYGNAQCYTIPGRTFPVEMFHSKSPCEDYVDSAVKQVLQIHLSLPPGDILVFMTGQEDIEITCQVVQERLDQLDEPAPLAVLPIYSQMPADLQAKIFEATSDGRRKVIVATNIAETSLTVDGILYVVDSGYSKLKVYNPKVGMDALQITPISQANANQRTGRAGRTGNGFCYRLYTEMAYRNEMFENNIPEIQRTNLANTVLLLKSLGVKNLLEFDFMDPPPQANMLNSMYQLWVLGALDNVGDLTPVGRKMSEFPMEPSMAKMLIVSVDYQCSSEMLTIVSMLSVPSVFYRPKERMEEADAAREKFNVPESDHLTLLNVFNQWKSHGFRDDWAIRHFLHPKLLRKAREVRVQLEDIMKFQKMEIISAGTDFDVLRKAITAGYFHQAARVKGIGEFVNIRSGLPTHLHPTSALYGLGYTPTYVVYHELILTSKEYMTQVTAVDAYWLAELGSVFYSVKEKNFDGRGIRKQADREFSKRAELETEMARQREETAKKAEEEALAKKAASGSSAKIIVPDLEEPDSGVIDEHSHFRNTKMAEATSNDASLWNQHSPLDTLVRRTSSKRFKQRTAVGYVDQQGGQGYGGYNEQYDESAAYDYNPPEPSTPERNGSQQLATSPLLHSHFARHSTATSSSNGDNSYYIDRSSMGSAATDGVYPPYQYDDDASVYSDAPALRESWQSTTTARLTQTGNTTINEIPGARAPPRSPSPNETMPVVVVSSPGGGQTARPVSKGGRAPIAASAQLTANFSRPVRPPTLPPVNAEEQKRLVLERNAARARSPSNPSPQPNQFSTLQQLPPLPRGSSTSSMGSHPSSSAQAQDYGAPPYLTDRSISSHSYRPPSPNAYINPQAPASLRSVASSPNLNPMAGPSRPPQSAPLSRGAPDGRSGSPTSVYSGYSFYQLPPTPSNELPQPQLQLSQGNASRARSPQPAPPPTITVTPSPSYQSHAPAPPGPPNLDNPQTPQDYLQLGIQAHEANKLRDSFDHFEQAAKLQGGCGVGMLMYGLSLRHGWGCEKNEKVGFKWLRRAAESAVEDLESARASKMMDVGAVQSELVLAIYEVGQCFFQGWGVPKDQKMAVSYYRVAARLGDPDAQQDLGFCLANGKGCKKDKKEAAKWYRAAVAQGISDVGLAWIFKEKYQ</sequence>
<evidence type="ECO:0000256" key="14">
    <source>
        <dbReference type="SAM" id="MobiDB-lite"/>
    </source>
</evidence>
<dbReference type="Pfam" id="PF00271">
    <property type="entry name" value="Helicase_C"/>
    <property type="match status" value="1"/>
</dbReference>
<evidence type="ECO:0000256" key="11">
    <source>
        <dbReference type="ARBA" id="ARBA00047984"/>
    </source>
</evidence>
<dbReference type="GO" id="GO:0016787">
    <property type="term" value="F:hydrolase activity"/>
    <property type="evidence" value="ECO:0007669"/>
    <property type="project" value="UniProtKB-KW"/>
</dbReference>
<feature type="coiled-coil region" evidence="13">
    <location>
        <begin position="1193"/>
        <end position="1221"/>
    </location>
</feature>
<evidence type="ECO:0000256" key="2">
    <source>
        <dbReference type="ARBA" id="ARBA00012552"/>
    </source>
</evidence>
<dbReference type="Gene3D" id="3.40.50.300">
    <property type="entry name" value="P-loop containing nucleotide triphosphate hydrolases"/>
    <property type="match status" value="2"/>
</dbReference>
<evidence type="ECO:0000256" key="10">
    <source>
        <dbReference type="ARBA" id="ARBA00038040"/>
    </source>
</evidence>
<dbReference type="PANTHER" id="PTHR18934:SF91">
    <property type="entry name" value="PRE-MRNA-SPLICING FACTOR ATP-DEPENDENT RNA HELICASE PRP16"/>
    <property type="match status" value="1"/>
</dbReference>
<evidence type="ECO:0000256" key="8">
    <source>
        <dbReference type="ARBA" id="ARBA00023187"/>
    </source>
</evidence>
<dbReference type="SMART" id="SM00487">
    <property type="entry name" value="DEXDc"/>
    <property type="match status" value="1"/>
</dbReference>
<keyword evidence="18" id="KW-1185">Reference proteome</keyword>
<feature type="compositionally biased region" description="Polar residues" evidence="14">
    <location>
        <begin position="1403"/>
        <end position="1417"/>
    </location>
</feature>
<dbReference type="EC" id="3.6.4.13" evidence="2"/>
<keyword evidence="9" id="KW-0539">Nucleus</keyword>
<feature type="compositionally biased region" description="Basic and acidic residues" evidence="14">
    <location>
        <begin position="511"/>
        <end position="532"/>
    </location>
</feature>
<evidence type="ECO:0000256" key="6">
    <source>
        <dbReference type="ARBA" id="ARBA00022806"/>
    </source>
</evidence>
<dbReference type="Proteomes" id="UP000623687">
    <property type="component" value="Unassembled WGS sequence"/>
</dbReference>
<evidence type="ECO:0000313" key="18">
    <source>
        <dbReference type="Proteomes" id="UP000623687"/>
    </source>
</evidence>
<comment type="catalytic activity">
    <reaction evidence="11">
        <text>ATP + H2O = ADP + phosphate + H(+)</text>
        <dbReference type="Rhea" id="RHEA:13065"/>
        <dbReference type="ChEBI" id="CHEBI:15377"/>
        <dbReference type="ChEBI" id="CHEBI:15378"/>
        <dbReference type="ChEBI" id="CHEBI:30616"/>
        <dbReference type="ChEBI" id="CHEBI:43474"/>
        <dbReference type="ChEBI" id="CHEBI:456216"/>
        <dbReference type="EC" id="3.6.4.13"/>
    </reaction>
</comment>
<dbReference type="InterPro" id="IPR007502">
    <property type="entry name" value="Helicase-assoc_dom"/>
</dbReference>
<dbReference type="VEuPathDB" id="FungiDB:PC9H_004096"/>
<gene>
    <name evidence="17" type="primary">PRP16</name>
    <name evidence="17" type="ORF">PC9H_004096</name>
</gene>
<dbReference type="Pfam" id="PF00270">
    <property type="entry name" value="DEAD"/>
    <property type="match status" value="1"/>
</dbReference>
<feature type="region of interest" description="Disordered" evidence="14">
    <location>
        <begin position="504"/>
        <end position="532"/>
    </location>
</feature>
<keyword evidence="6 17" id="KW-0347">Helicase</keyword>
<keyword evidence="3" id="KW-0507">mRNA processing</keyword>
<keyword evidence="5" id="KW-0378">Hydrolase</keyword>
<dbReference type="OrthoDB" id="10253254at2759"/>
<feature type="region of interest" description="Disordered" evidence="14">
    <location>
        <begin position="137"/>
        <end position="324"/>
    </location>
</feature>
<feature type="region of interest" description="Disordered" evidence="14">
    <location>
        <begin position="1496"/>
        <end position="1686"/>
    </location>
</feature>